<dbReference type="Pfam" id="PF00890">
    <property type="entry name" value="FAD_binding_2"/>
    <property type="match status" value="1"/>
</dbReference>
<dbReference type="InterPro" id="IPR003953">
    <property type="entry name" value="FAD-dep_OxRdtase_2_FAD-bd"/>
</dbReference>
<feature type="domain" description="FAD-dependent oxidoreductase 2 FAD-binding" evidence="5">
    <location>
        <begin position="7"/>
        <end position="546"/>
    </location>
</feature>
<reference evidence="7" key="1">
    <citation type="submission" date="2018-06" db="EMBL/GenBank/DDBJ databases">
        <title>Complete genome of Pseudomonas insecticola strain QZS01.</title>
        <authorList>
            <person name="Wang J."/>
            <person name="Su Q."/>
        </authorList>
    </citation>
    <scope>NUCLEOTIDE SEQUENCE [LARGE SCALE GENOMIC DNA]</scope>
    <source>
        <strain evidence="7">QZS01</strain>
    </source>
</reference>
<accession>A0A3Q9JI87</accession>
<keyword evidence="4" id="KW-0560">Oxidoreductase</keyword>
<dbReference type="NCBIfam" id="NF004789">
    <property type="entry name" value="PRK06134.1"/>
    <property type="match status" value="1"/>
</dbReference>
<dbReference type="InterPro" id="IPR027477">
    <property type="entry name" value="Succ_DH/fumarate_Rdtase_cat_sf"/>
</dbReference>
<dbReference type="EMBL" id="CP029822">
    <property type="protein sequence ID" value="AZS50141.1"/>
    <property type="molecule type" value="Genomic_DNA"/>
</dbReference>
<dbReference type="InterPro" id="IPR050315">
    <property type="entry name" value="FAD-oxidoreductase_2"/>
</dbReference>
<evidence type="ECO:0000256" key="4">
    <source>
        <dbReference type="ARBA" id="ARBA00023002"/>
    </source>
</evidence>
<evidence type="ECO:0000313" key="7">
    <source>
        <dbReference type="Proteomes" id="UP000273143"/>
    </source>
</evidence>
<dbReference type="KEGG" id="emo:DM558_04835"/>
<dbReference type="Proteomes" id="UP000273143">
    <property type="component" value="Chromosome"/>
</dbReference>
<dbReference type="Gene3D" id="3.90.700.10">
    <property type="entry name" value="Succinate dehydrogenase/fumarate reductase flavoprotein, catalytic domain"/>
    <property type="match status" value="1"/>
</dbReference>
<dbReference type="SUPFAM" id="SSF56425">
    <property type="entry name" value="Succinate dehydrogenase/fumarate reductase flavoprotein, catalytic domain"/>
    <property type="match status" value="1"/>
</dbReference>
<dbReference type="PRINTS" id="PR00411">
    <property type="entry name" value="PNDRDTASEI"/>
</dbReference>
<dbReference type="PANTHER" id="PTHR43400:SF10">
    <property type="entry name" value="3-OXOSTEROID 1-DEHYDROGENASE"/>
    <property type="match status" value="1"/>
</dbReference>
<dbReference type="RefSeq" id="WP_127162281.1">
    <property type="nucleotide sequence ID" value="NZ_CP029822.1"/>
</dbReference>
<keyword evidence="7" id="KW-1185">Reference proteome</keyword>
<gene>
    <name evidence="6" type="ORF">DM558_04835</name>
</gene>
<proteinExistence type="predicted"/>
<keyword evidence="2" id="KW-0285">Flavoprotein</keyword>
<evidence type="ECO:0000313" key="6">
    <source>
        <dbReference type="EMBL" id="AZS50141.1"/>
    </source>
</evidence>
<dbReference type="GO" id="GO:0008202">
    <property type="term" value="P:steroid metabolic process"/>
    <property type="evidence" value="ECO:0007669"/>
    <property type="project" value="UniProtKB-ARBA"/>
</dbReference>
<dbReference type="GO" id="GO:0016491">
    <property type="term" value="F:oxidoreductase activity"/>
    <property type="evidence" value="ECO:0007669"/>
    <property type="project" value="UniProtKB-KW"/>
</dbReference>
<evidence type="ECO:0000259" key="5">
    <source>
        <dbReference type="Pfam" id="PF00890"/>
    </source>
</evidence>
<organism evidence="6 7">
    <name type="scientific">Entomomonas moraniae</name>
    <dbReference type="NCBI Taxonomy" id="2213226"/>
    <lineage>
        <taxon>Bacteria</taxon>
        <taxon>Pseudomonadati</taxon>
        <taxon>Pseudomonadota</taxon>
        <taxon>Gammaproteobacteria</taxon>
        <taxon>Pseudomonadales</taxon>
        <taxon>Pseudomonadaceae</taxon>
        <taxon>Entomomonas</taxon>
    </lineage>
</organism>
<evidence type="ECO:0000256" key="1">
    <source>
        <dbReference type="ARBA" id="ARBA00001974"/>
    </source>
</evidence>
<evidence type="ECO:0000256" key="2">
    <source>
        <dbReference type="ARBA" id="ARBA00022630"/>
    </source>
</evidence>
<dbReference type="SUPFAM" id="SSF51905">
    <property type="entry name" value="FAD/NAD(P)-binding domain"/>
    <property type="match status" value="1"/>
</dbReference>
<evidence type="ECO:0000256" key="3">
    <source>
        <dbReference type="ARBA" id="ARBA00022827"/>
    </source>
</evidence>
<protein>
    <submittedName>
        <fullName evidence="6">FAD-dependent oxidoreductase</fullName>
    </submittedName>
</protein>
<dbReference type="PANTHER" id="PTHR43400">
    <property type="entry name" value="FUMARATE REDUCTASE"/>
    <property type="match status" value="1"/>
</dbReference>
<keyword evidence="3" id="KW-0274">FAD</keyword>
<sequence>MKENYCDVLVIGGGAAGFSAAVTAAWHGQKVVLIEKSHLFGGATCWSGGWMWIPRNSLARKAGIVEDIDQPRLFLKNELKDKFSDKHIDMFLTTAPTMVDFFAQHTALQFEDGNKIADIHGKTAGAAEGGRSVIAAPYHGRHMGKLVKKMLSPKRETSFLGLPIMAGKDLWHFLKATRSFSSALYVAKRLGLHLLDLLIYRRTMRFANGSALIARLAKSAEDLGVEIRTSTPAKRLIHENDKVTGAIVKTETGEEIIHAKNGIILAAGGFSYDIKRRASMVPHLSKDPFAHWPLPPSTNTGDTLKMAEVIGAEVSTDLASAVAWCPVSVVPYKDGSTGIFPHIIDRGKPGVIAVLKNGKRFVNEGDGYYDYASAMDRETPEDEEVYSWLICSHECQRRYGFGMTKPAPFSTKMWEENGYLKKAETIEALAQSCNIDPTQLRQTLDEYNKSAYDGKDPLFNRGSTPYNQKMGDPNHTPNPSIAPIDKGPFYAIKVLPGSFGTFAGLKTDELARVLHKTGTPIQGLYAVGTDMSSIMGGYYPTGGINLGPAMTFGYIAGCHIANKKIENS</sequence>
<comment type="cofactor">
    <cofactor evidence="1">
        <name>FAD</name>
        <dbReference type="ChEBI" id="CHEBI:57692"/>
    </cofactor>
</comment>
<dbReference type="AlphaFoldDB" id="A0A3Q9JI87"/>
<dbReference type="Gene3D" id="3.50.50.60">
    <property type="entry name" value="FAD/NAD(P)-binding domain"/>
    <property type="match status" value="2"/>
</dbReference>
<name>A0A3Q9JI87_9GAMM</name>
<dbReference type="InterPro" id="IPR036188">
    <property type="entry name" value="FAD/NAD-bd_sf"/>
</dbReference>